<organism evidence="1 2">
    <name type="scientific">Persicobacter diffluens</name>
    <dbReference type="NCBI Taxonomy" id="981"/>
    <lineage>
        <taxon>Bacteria</taxon>
        <taxon>Pseudomonadati</taxon>
        <taxon>Bacteroidota</taxon>
        <taxon>Cytophagia</taxon>
        <taxon>Cytophagales</taxon>
        <taxon>Persicobacteraceae</taxon>
        <taxon>Persicobacter</taxon>
    </lineage>
</organism>
<evidence type="ECO:0008006" key="3">
    <source>
        <dbReference type="Google" id="ProtNLM"/>
    </source>
</evidence>
<dbReference type="PROSITE" id="PS51257">
    <property type="entry name" value="PROKAR_LIPOPROTEIN"/>
    <property type="match status" value="1"/>
</dbReference>
<evidence type="ECO:0000313" key="1">
    <source>
        <dbReference type="EMBL" id="GJM64850.1"/>
    </source>
</evidence>
<gene>
    <name evidence="1" type="ORF">PEDI_54020</name>
</gene>
<comment type="caution">
    <text evidence="1">The sequence shown here is derived from an EMBL/GenBank/DDBJ whole genome shotgun (WGS) entry which is preliminary data.</text>
</comment>
<name>A0AAN4W670_9BACT</name>
<protein>
    <recommendedName>
        <fullName evidence="3">Lipoprotein</fullName>
    </recommendedName>
</protein>
<sequence length="177" mass="20948">MKAIYAIIVFSISILLSSCDRKETSETRIVLQNLYSTHQYLRSDALFLKKISKNDSIWHIYIGANSEERKDTIYSFLKPLDNDSLLYFFDYKCPIKSKRTFKIHNKDYEVFKYYYDLVEANDEEANYYYHENYGFLLCYSKGWGFLANTIEQDDVSKALIDSIINDKTGFYDGYHPN</sequence>
<accession>A0AAN4W670</accession>
<dbReference type="EMBL" id="BQKE01000007">
    <property type="protein sequence ID" value="GJM64850.1"/>
    <property type="molecule type" value="Genomic_DNA"/>
</dbReference>
<evidence type="ECO:0000313" key="2">
    <source>
        <dbReference type="Proteomes" id="UP001310022"/>
    </source>
</evidence>
<reference evidence="1 2" key="1">
    <citation type="submission" date="2021-12" db="EMBL/GenBank/DDBJ databases">
        <title>Genome sequencing of bacteria with rrn-lacking chromosome and rrn-plasmid.</title>
        <authorList>
            <person name="Anda M."/>
            <person name="Iwasaki W."/>
        </authorList>
    </citation>
    <scope>NUCLEOTIDE SEQUENCE [LARGE SCALE GENOMIC DNA]</scope>
    <source>
        <strain evidence="1 2">NBRC 15940</strain>
    </source>
</reference>
<proteinExistence type="predicted"/>
<dbReference type="RefSeq" id="WP_338239899.1">
    <property type="nucleotide sequence ID" value="NZ_BQKE01000007.1"/>
</dbReference>
<keyword evidence="2" id="KW-1185">Reference proteome</keyword>
<dbReference type="AlphaFoldDB" id="A0AAN4W670"/>
<dbReference type="Proteomes" id="UP001310022">
    <property type="component" value="Unassembled WGS sequence"/>
</dbReference>